<dbReference type="AlphaFoldDB" id="A0A1H7GXG9"/>
<organism evidence="3 5">
    <name type="scientific">Phocaeicola vulgatus</name>
    <name type="common">Bacteroides vulgatus</name>
    <dbReference type="NCBI Taxonomy" id="821"/>
    <lineage>
        <taxon>Bacteria</taxon>
        <taxon>Pseudomonadati</taxon>
        <taxon>Bacteroidota</taxon>
        <taxon>Bacteroidia</taxon>
        <taxon>Bacteroidales</taxon>
        <taxon>Bacteroidaceae</taxon>
        <taxon>Phocaeicola</taxon>
    </lineage>
</organism>
<feature type="transmembrane region" description="Helical" evidence="1">
    <location>
        <begin position="5"/>
        <end position="22"/>
    </location>
</feature>
<name>A0A1H7GXG9_PHOVU</name>
<proteinExistence type="predicted"/>
<keyword evidence="1" id="KW-0472">Membrane</keyword>
<evidence type="ECO:0000256" key="1">
    <source>
        <dbReference type="SAM" id="Phobius"/>
    </source>
</evidence>
<evidence type="ECO:0000313" key="3">
    <source>
        <dbReference type="EMBL" id="RGR41829.1"/>
    </source>
</evidence>
<accession>A0A1H7GXG9</accession>
<keyword evidence="1" id="KW-0812">Transmembrane</keyword>
<gene>
    <name evidence="3" type="ORF">DWY53_05515</name>
    <name evidence="2" type="ORF">DXD46_22200</name>
</gene>
<evidence type="ECO:0000313" key="2">
    <source>
        <dbReference type="EMBL" id="RGJ74148.1"/>
    </source>
</evidence>
<evidence type="ECO:0000313" key="5">
    <source>
        <dbReference type="Proteomes" id="UP000266497"/>
    </source>
</evidence>
<keyword evidence="1" id="KW-1133">Transmembrane helix</keyword>
<dbReference type="RefSeq" id="WP_074783254.1">
    <property type="nucleotide sequence ID" value="NZ_FOBA01000004.1"/>
</dbReference>
<dbReference type="EMBL" id="QSPP01000141">
    <property type="protein sequence ID" value="RGJ74148.1"/>
    <property type="molecule type" value="Genomic_DNA"/>
</dbReference>
<reference evidence="4 5" key="1">
    <citation type="submission" date="2018-08" db="EMBL/GenBank/DDBJ databases">
        <title>A genome reference for cultivated species of the human gut microbiota.</title>
        <authorList>
            <person name="Zou Y."/>
            <person name="Xue W."/>
            <person name="Luo G."/>
        </authorList>
    </citation>
    <scope>NUCLEOTIDE SEQUENCE [LARGE SCALE GENOMIC DNA]</scope>
    <source>
        <strain evidence="3 5">AF25-30LB</strain>
        <strain evidence="2 4">TM05-16</strain>
    </source>
</reference>
<feature type="transmembrane region" description="Helical" evidence="1">
    <location>
        <begin position="42"/>
        <end position="62"/>
    </location>
</feature>
<sequence>MKKSNFLIGFAILFTFFAPFIFTLNGPEFLDFTEKGEIGDTIAGTTAPIIGLVNAILLYFTLREQYRFNEHQIGISKEEQFKSTFFNLLQEHRDIKQKVESSFSYLDCQDVRKRFDDYHVKGEMFFINASNQISLIFSSLEQKDCYGYSQEDAIDIEDSIEEDVYNDGINGINVPPIEIKEFEKKCSEKRLPFILGYVNQQYCITQSGHLKYNSVNTIQKKIAIAYYFFYRHHCNVSVYFRHLYHILKFVRYSEAQYLRYSSNHSQQADIHKKYREYVQFVQAQMSTAELKLLFYNSFLFPKMQELLIHYGLLENLCIQDLCMKDHNCISAFHLKNKNKEILDVIGNTE</sequence>
<dbReference type="InterPro" id="IPR031709">
    <property type="entry name" value="PutAbiC"/>
</dbReference>
<dbReference type="Pfam" id="PF16872">
    <property type="entry name" value="putAbiC"/>
    <property type="match status" value="1"/>
</dbReference>
<comment type="caution">
    <text evidence="3">The sequence shown here is derived from an EMBL/GenBank/DDBJ whole genome shotgun (WGS) entry which is preliminary data.</text>
</comment>
<dbReference type="EMBL" id="QRUD01000012">
    <property type="protein sequence ID" value="RGR41829.1"/>
    <property type="molecule type" value="Genomic_DNA"/>
</dbReference>
<evidence type="ECO:0000313" key="4">
    <source>
        <dbReference type="Proteomes" id="UP000260640"/>
    </source>
</evidence>
<dbReference type="Proteomes" id="UP000260640">
    <property type="component" value="Unassembled WGS sequence"/>
</dbReference>
<protein>
    <submittedName>
        <fullName evidence="3">Uncharacterized protein</fullName>
    </submittedName>
</protein>
<dbReference type="Proteomes" id="UP000266497">
    <property type="component" value="Unassembled WGS sequence"/>
</dbReference>